<evidence type="ECO:0000313" key="3">
    <source>
        <dbReference type="Proteomes" id="UP000305067"/>
    </source>
</evidence>
<feature type="compositionally biased region" description="Polar residues" evidence="1">
    <location>
        <begin position="138"/>
        <end position="151"/>
    </location>
</feature>
<evidence type="ECO:0000313" key="2">
    <source>
        <dbReference type="EMBL" id="TFK96186.1"/>
    </source>
</evidence>
<accession>A0A5C3Q3T8</accession>
<protein>
    <submittedName>
        <fullName evidence="2">Uncharacterized protein</fullName>
    </submittedName>
</protein>
<evidence type="ECO:0000256" key="1">
    <source>
        <dbReference type="SAM" id="MobiDB-lite"/>
    </source>
</evidence>
<sequence length="193" mass="20322">MTPAPLPLTTGEHGSAHSRSSRHSGGGGGHGTRWQLPVTTALIPINHPNPADVQIYPPPSYVPRRHSTNHPFPVTPPPTIASGASSSYHQVVSTSRGPLPRIALHHIPASSSSDDYSESESGDGGVVLVGSRRGNYLPRSSQWSTMATAGSRTPVASPAPRPQVAELAPSKSGSPRSRHVHRSTDTEPSKPIR</sequence>
<dbReference type="AlphaFoldDB" id="A0A5C3Q3T8"/>
<feature type="compositionally biased region" description="Basic and acidic residues" evidence="1">
    <location>
        <begin position="182"/>
        <end position="193"/>
    </location>
</feature>
<name>A0A5C3Q3T8_9AGAR</name>
<dbReference type="Proteomes" id="UP000305067">
    <property type="component" value="Unassembled WGS sequence"/>
</dbReference>
<proteinExistence type="predicted"/>
<keyword evidence="3" id="KW-1185">Reference proteome</keyword>
<gene>
    <name evidence="2" type="ORF">BDV98DRAFT_576543</name>
</gene>
<feature type="region of interest" description="Disordered" evidence="1">
    <location>
        <begin position="109"/>
        <end position="193"/>
    </location>
</feature>
<feature type="region of interest" description="Disordered" evidence="1">
    <location>
        <begin position="1"/>
        <end position="34"/>
    </location>
</feature>
<dbReference type="EMBL" id="ML178865">
    <property type="protein sequence ID" value="TFK96186.1"/>
    <property type="molecule type" value="Genomic_DNA"/>
</dbReference>
<organism evidence="2 3">
    <name type="scientific">Pterulicium gracile</name>
    <dbReference type="NCBI Taxonomy" id="1884261"/>
    <lineage>
        <taxon>Eukaryota</taxon>
        <taxon>Fungi</taxon>
        <taxon>Dikarya</taxon>
        <taxon>Basidiomycota</taxon>
        <taxon>Agaricomycotina</taxon>
        <taxon>Agaricomycetes</taxon>
        <taxon>Agaricomycetidae</taxon>
        <taxon>Agaricales</taxon>
        <taxon>Pleurotineae</taxon>
        <taxon>Pterulaceae</taxon>
        <taxon>Pterulicium</taxon>
    </lineage>
</organism>
<reference evidence="2 3" key="1">
    <citation type="journal article" date="2019" name="Nat. Ecol. Evol.">
        <title>Megaphylogeny resolves global patterns of mushroom evolution.</title>
        <authorList>
            <person name="Varga T."/>
            <person name="Krizsan K."/>
            <person name="Foldi C."/>
            <person name="Dima B."/>
            <person name="Sanchez-Garcia M."/>
            <person name="Sanchez-Ramirez S."/>
            <person name="Szollosi G.J."/>
            <person name="Szarkandi J.G."/>
            <person name="Papp V."/>
            <person name="Albert L."/>
            <person name="Andreopoulos W."/>
            <person name="Angelini C."/>
            <person name="Antonin V."/>
            <person name="Barry K.W."/>
            <person name="Bougher N.L."/>
            <person name="Buchanan P."/>
            <person name="Buyck B."/>
            <person name="Bense V."/>
            <person name="Catcheside P."/>
            <person name="Chovatia M."/>
            <person name="Cooper J."/>
            <person name="Damon W."/>
            <person name="Desjardin D."/>
            <person name="Finy P."/>
            <person name="Geml J."/>
            <person name="Haridas S."/>
            <person name="Hughes K."/>
            <person name="Justo A."/>
            <person name="Karasinski D."/>
            <person name="Kautmanova I."/>
            <person name="Kiss B."/>
            <person name="Kocsube S."/>
            <person name="Kotiranta H."/>
            <person name="LaButti K.M."/>
            <person name="Lechner B.E."/>
            <person name="Liimatainen K."/>
            <person name="Lipzen A."/>
            <person name="Lukacs Z."/>
            <person name="Mihaltcheva S."/>
            <person name="Morgado L.N."/>
            <person name="Niskanen T."/>
            <person name="Noordeloos M.E."/>
            <person name="Ohm R.A."/>
            <person name="Ortiz-Santana B."/>
            <person name="Ovrebo C."/>
            <person name="Racz N."/>
            <person name="Riley R."/>
            <person name="Savchenko A."/>
            <person name="Shiryaev A."/>
            <person name="Soop K."/>
            <person name="Spirin V."/>
            <person name="Szebenyi C."/>
            <person name="Tomsovsky M."/>
            <person name="Tulloss R.E."/>
            <person name="Uehling J."/>
            <person name="Grigoriev I.V."/>
            <person name="Vagvolgyi C."/>
            <person name="Papp T."/>
            <person name="Martin F.M."/>
            <person name="Miettinen O."/>
            <person name="Hibbett D.S."/>
            <person name="Nagy L.G."/>
        </authorList>
    </citation>
    <scope>NUCLEOTIDE SEQUENCE [LARGE SCALE GENOMIC DNA]</scope>
    <source>
        <strain evidence="2 3">CBS 309.79</strain>
    </source>
</reference>